<protein>
    <submittedName>
        <fullName evidence="2">Phosphatase</fullName>
    </submittedName>
</protein>
<dbReference type="SUPFAM" id="SSF56784">
    <property type="entry name" value="HAD-like"/>
    <property type="match status" value="1"/>
</dbReference>
<dbReference type="InterPro" id="IPR036412">
    <property type="entry name" value="HAD-like_sf"/>
</dbReference>
<dbReference type="Gene3D" id="3.90.1470.20">
    <property type="match status" value="1"/>
</dbReference>
<dbReference type="AlphaFoldDB" id="A0A1P8K396"/>
<dbReference type="GO" id="GO:0016791">
    <property type="term" value="F:phosphatase activity"/>
    <property type="evidence" value="ECO:0007669"/>
    <property type="project" value="InterPro"/>
</dbReference>
<accession>A0A1P8K396</accession>
<dbReference type="STRING" id="1842727.RD110_04565"/>
<gene>
    <name evidence="2" type="ORF">RD110_04565</name>
</gene>
<dbReference type="EMBL" id="CP019236">
    <property type="protein sequence ID" value="APW40468.1"/>
    <property type="molecule type" value="Genomic_DNA"/>
</dbReference>
<dbReference type="InterPro" id="IPR050849">
    <property type="entry name" value="HAD-like_hydrolase_phosphatase"/>
</dbReference>
<evidence type="ECO:0000256" key="1">
    <source>
        <dbReference type="ARBA" id="ARBA00022801"/>
    </source>
</evidence>
<dbReference type="NCBIfam" id="TIGR01489">
    <property type="entry name" value="DKMTPPase-SF"/>
    <property type="match status" value="1"/>
</dbReference>
<keyword evidence="3" id="KW-1185">Reference proteome</keyword>
<evidence type="ECO:0000313" key="3">
    <source>
        <dbReference type="Proteomes" id="UP000186609"/>
    </source>
</evidence>
<proteinExistence type="predicted"/>
<sequence>MHASRPKVFAIRPAAAPSRPPGWMVQCDFDGTISIDDVTDTLLQRFGRPGWQALENAWEAGEIGSRECMKGQVALLDMSAAELDAHLDSLPIDPHFAAFAAAAQRQGMPVQVVSDGIDHAIRRVLGRHGLGHLPVLANHLVQTGERGWQLQSPHASAACVRASGNCKCERLAEQQAQHGKVLFVGDGSSDFCVSGKADFVLAKARLIGYCEDRQIAHAPFVDFRDALALMAEITAPMPMLAGLSA</sequence>
<dbReference type="Pfam" id="PF12710">
    <property type="entry name" value="HAD"/>
    <property type="match status" value="1"/>
</dbReference>
<keyword evidence="1" id="KW-0378">Hydrolase</keyword>
<dbReference type="Gene3D" id="3.40.50.1000">
    <property type="entry name" value="HAD superfamily/HAD-like"/>
    <property type="match status" value="1"/>
</dbReference>
<dbReference type="Proteomes" id="UP000186609">
    <property type="component" value="Chromosome"/>
</dbReference>
<dbReference type="RefSeq" id="WP_076204374.1">
    <property type="nucleotide sequence ID" value="NZ_CP019236.1"/>
</dbReference>
<dbReference type="KEGG" id="rhy:RD110_04565"/>
<dbReference type="NCBIfam" id="TIGR01488">
    <property type="entry name" value="HAD-SF-IB"/>
    <property type="match status" value="1"/>
</dbReference>
<name>A0A1P8K396_9BURK</name>
<reference evidence="2 3" key="1">
    <citation type="submission" date="2017-01" db="EMBL/GenBank/DDBJ databases">
        <authorList>
            <person name="Mah S.A."/>
            <person name="Swanson W.J."/>
            <person name="Moy G.W."/>
            <person name="Vacquier V.D."/>
        </authorList>
    </citation>
    <scope>NUCLEOTIDE SEQUENCE [LARGE SCALE GENOMIC DNA]</scope>
    <source>
        <strain evidence="2 3">DCY110</strain>
    </source>
</reference>
<dbReference type="InterPro" id="IPR006384">
    <property type="entry name" value="HAD_hydro_PyrdxlP_Pase-like"/>
</dbReference>
<dbReference type="PANTHER" id="PTHR28181:SF2">
    <property type="entry name" value="PHOSPHORIC MONOESTER HYDROLASE"/>
    <property type="match status" value="1"/>
</dbReference>
<dbReference type="PANTHER" id="PTHR28181">
    <property type="entry name" value="UPF0655 PROTEIN YCR015C"/>
    <property type="match status" value="1"/>
</dbReference>
<organism evidence="2 3">
    <name type="scientific">Rhodoferax koreensis</name>
    <dbReference type="NCBI Taxonomy" id="1842727"/>
    <lineage>
        <taxon>Bacteria</taxon>
        <taxon>Pseudomonadati</taxon>
        <taxon>Pseudomonadota</taxon>
        <taxon>Betaproteobacteria</taxon>
        <taxon>Burkholderiales</taxon>
        <taxon>Comamonadaceae</taxon>
        <taxon>Rhodoferax</taxon>
    </lineage>
</organism>
<evidence type="ECO:0000313" key="2">
    <source>
        <dbReference type="EMBL" id="APW40468.1"/>
    </source>
</evidence>
<dbReference type="InterPro" id="IPR023214">
    <property type="entry name" value="HAD_sf"/>
</dbReference>